<accession>A0A4R0RRR4</accession>
<organism evidence="3 4">
    <name type="scientific">Steccherinum ochraceum</name>
    <dbReference type="NCBI Taxonomy" id="92696"/>
    <lineage>
        <taxon>Eukaryota</taxon>
        <taxon>Fungi</taxon>
        <taxon>Dikarya</taxon>
        <taxon>Basidiomycota</taxon>
        <taxon>Agaricomycotina</taxon>
        <taxon>Agaricomycetes</taxon>
        <taxon>Polyporales</taxon>
        <taxon>Steccherinaceae</taxon>
        <taxon>Steccherinum</taxon>
    </lineage>
</organism>
<feature type="signal peptide" evidence="2">
    <location>
        <begin position="1"/>
        <end position="22"/>
    </location>
</feature>
<feature type="chain" id="PRO_5020483475" evidence="2">
    <location>
        <begin position="23"/>
        <end position="144"/>
    </location>
</feature>
<gene>
    <name evidence="3" type="ORF">EIP91_009355</name>
</gene>
<dbReference type="Proteomes" id="UP000292702">
    <property type="component" value="Unassembled WGS sequence"/>
</dbReference>
<dbReference type="AlphaFoldDB" id="A0A4R0RRR4"/>
<name>A0A4R0RRR4_9APHY</name>
<evidence type="ECO:0000313" key="3">
    <source>
        <dbReference type="EMBL" id="TCD68965.1"/>
    </source>
</evidence>
<keyword evidence="4" id="KW-1185">Reference proteome</keyword>
<evidence type="ECO:0000256" key="2">
    <source>
        <dbReference type="SAM" id="SignalP"/>
    </source>
</evidence>
<sequence>MRFPTAFAAFAALTFASTTALAAPLFTDSLAGRSDVIGDNLGTRDAEWTSLQKRADGQQPPRLAPAPPKPGPPQGQATSIGPSMATDGKLTPRSKAQSLRQGPGPEASSGGGRTRASSTTTHACVAGAAARCTCWTSGELGGGG</sequence>
<reference evidence="3 4" key="1">
    <citation type="submission" date="2018-11" db="EMBL/GenBank/DDBJ databases">
        <title>Genome assembly of Steccherinum ochraceum LE-BIN_3174, the white-rot fungus of the Steccherinaceae family (The Residual Polyporoid clade, Polyporales, Basidiomycota).</title>
        <authorList>
            <person name="Fedorova T.V."/>
            <person name="Glazunova O.A."/>
            <person name="Landesman E.O."/>
            <person name="Moiseenko K.V."/>
            <person name="Psurtseva N.V."/>
            <person name="Savinova O.S."/>
            <person name="Shakhova N.V."/>
            <person name="Tyazhelova T.V."/>
            <person name="Vasina D.V."/>
        </authorList>
    </citation>
    <scope>NUCLEOTIDE SEQUENCE [LARGE SCALE GENOMIC DNA]</scope>
    <source>
        <strain evidence="3 4">LE-BIN_3174</strain>
    </source>
</reference>
<dbReference type="EMBL" id="RWJN01000053">
    <property type="protein sequence ID" value="TCD68965.1"/>
    <property type="molecule type" value="Genomic_DNA"/>
</dbReference>
<evidence type="ECO:0000313" key="4">
    <source>
        <dbReference type="Proteomes" id="UP000292702"/>
    </source>
</evidence>
<proteinExistence type="predicted"/>
<comment type="caution">
    <text evidence="3">The sequence shown here is derived from an EMBL/GenBank/DDBJ whole genome shotgun (WGS) entry which is preliminary data.</text>
</comment>
<feature type="region of interest" description="Disordered" evidence="1">
    <location>
        <begin position="47"/>
        <end position="122"/>
    </location>
</feature>
<protein>
    <submittedName>
        <fullName evidence="3">Uncharacterized protein</fullName>
    </submittedName>
</protein>
<feature type="compositionally biased region" description="Pro residues" evidence="1">
    <location>
        <begin position="62"/>
        <end position="73"/>
    </location>
</feature>
<evidence type="ECO:0000256" key="1">
    <source>
        <dbReference type="SAM" id="MobiDB-lite"/>
    </source>
</evidence>
<keyword evidence="2" id="KW-0732">Signal</keyword>